<evidence type="ECO:0000313" key="1">
    <source>
        <dbReference type="EMBL" id="MBN3275431.1"/>
    </source>
</evidence>
<dbReference type="EMBL" id="JAAWVQ010050675">
    <property type="protein sequence ID" value="MBN3275431.1"/>
    <property type="molecule type" value="Genomic_DNA"/>
</dbReference>
<dbReference type="PANTHER" id="PTHR45913:SF11">
    <property type="entry name" value="EPM2A-INTERACTING PROTEIN 1"/>
    <property type="match status" value="1"/>
</dbReference>
<accession>A0ABS2XM91</accession>
<name>A0ABS2XM91_POLSP</name>
<sequence length="203" mass="23428">MKEFNLWLHYETKQRKMTTDTAQLSIFIWSVDAEFTITKELLNAAPMHGTPQQTTYFNSLRCVCTTTYHCILHQEALCGKVLQMDHIMVTVVKKVSFIRAKGLNHQQFRDAKRLCDLGFFCDITVYQGCKQVITEIHDIVKAFELKLHLLEKHMQQGKVSHFQACKAMADLTSHIQAASVMSMFSSTHLCEQLFSLMKFNKSE</sequence>
<protein>
    <submittedName>
        <fullName evidence="1">GTD2A protein</fullName>
    </submittedName>
</protein>
<comment type="caution">
    <text evidence="1">The sequence shown here is derived from an EMBL/GenBank/DDBJ whole genome shotgun (WGS) entry which is preliminary data.</text>
</comment>
<keyword evidence="2" id="KW-1185">Reference proteome</keyword>
<proteinExistence type="predicted"/>
<feature type="non-terminal residue" evidence="1">
    <location>
        <position position="203"/>
    </location>
</feature>
<dbReference type="PANTHER" id="PTHR45913">
    <property type="entry name" value="EPM2A-INTERACTING PROTEIN 1"/>
    <property type="match status" value="1"/>
</dbReference>
<organism evidence="1 2">
    <name type="scientific">Polyodon spathula</name>
    <name type="common">North American paddlefish</name>
    <name type="synonym">Squalus spathula</name>
    <dbReference type="NCBI Taxonomy" id="7913"/>
    <lineage>
        <taxon>Eukaryota</taxon>
        <taxon>Metazoa</taxon>
        <taxon>Chordata</taxon>
        <taxon>Craniata</taxon>
        <taxon>Vertebrata</taxon>
        <taxon>Euteleostomi</taxon>
        <taxon>Actinopterygii</taxon>
        <taxon>Chondrostei</taxon>
        <taxon>Acipenseriformes</taxon>
        <taxon>Polyodontidae</taxon>
        <taxon>Polyodon</taxon>
    </lineage>
</organism>
<dbReference type="Proteomes" id="UP001166093">
    <property type="component" value="Unassembled WGS sequence"/>
</dbReference>
<evidence type="ECO:0000313" key="2">
    <source>
        <dbReference type="Proteomes" id="UP001166093"/>
    </source>
</evidence>
<gene>
    <name evidence="1" type="ORF">GTO93_0013344</name>
</gene>
<feature type="non-terminal residue" evidence="1">
    <location>
        <position position="1"/>
    </location>
</feature>
<reference evidence="1" key="1">
    <citation type="journal article" date="2021" name="Cell">
        <title>Tracing the genetic footprints of vertebrate landing in non-teleost ray-finned fishes.</title>
        <authorList>
            <person name="Bi X."/>
            <person name="Wang K."/>
            <person name="Yang L."/>
            <person name="Pan H."/>
            <person name="Jiang H."/>
            <person name="Wei Q."/>
            <person name="Fang M."/>
            <person name="Yu H."/>
            <person name="Zhu C."/>
            <person name="Cai Y."/>
            <person name="He Y."/>
            <person name="Gan X."/>
            <person name="Zeng H."/>
            <person name="Yu D."/>
            <person name="Zhu Y."/>
            <person name="Jiang H."/>
            <person name="Qiu Q."/>
            <person name="Yang H."/>
            <person name="Zhang Y.E."/>
            <person name="Wang W."/>
            <person name="Zhu M."/>
            <person name="He S."/>
            <person name="Zhang G."/>
        </authorList>
    </citation>
    <scope>NUCLEOTIDE SEQUENCE</scope>
    <source>
        <strain evidence="1">Pddl_001</strain>
    </source>
</reference>